<feature type="compositionally biased region" description="Acidic residues" evidence="1">
    <location>
        <begin position="68"/>
        <end position="77"/>
    </location>
</feature>
<evidence type="ECO:0000313" key="2">
    <source>
        <dbReference type="EMBL" id="WVZ71023.1"/>
    </source>
</evidence>
<dbReference type="EMBL" id="CP144748">
    <property type="protein sequence ID" value="WVZ71023.1"/>
    <property type="molecule type" value="Genomic_DNA"/>
</dbReference>
<keyword evidence="3" id="KW-1185">Reference proteome</keyword>
<feature type="compositionally biased region" description="Low complexity" evidence="1">
    <location>
        <begin position="78"/>
        <end position="91"/>
    </location>
</feature>
<dbReference type="AlphaFoldDB" id="A0AAQ3WQX4"/>
<proteinExistence type="predicted"/>
<gene>
    <name evidence="2" type="ORF">U9M48_019650</name>
</gene>
<sequence length="121" mass="13954">MRINYPKFTHMQYVELLPCYLFLKYLLHSIIRISSTSIASICILVHSFTYDVMHIDPASELPTQEQPLIEEPDDQEQEPPQQEENPQQSSECVVEEANPSEEGMEFLFCACVGGEPCYHQE</sequence>
<name>A0AAQ3WQX4_PASNO</name>
<organism evidence="2 3">
    <name type="scientific">Paspalum notatum var. saurae</name>
    <dbReference type="NCBI Taxonomy" id="547442"/>
    <lineage>
        <taxon>Eukaryota</taxon>
        <taxon>Viridiplantae</taxon>
        <taxon>Streptophyta</taxon>
        <taxon>Embryophyta</taxon>
        <taxon>Tracheophyta</taxon>
        <taxon>Spermatophyta</taxon>
        <taxon>Magnoliopsida</taxon>
        <taxon>Liliopsida</taxon>
        <taxon>Poales</taxon>
        <taxon>Poaceae</taxon>
        <taxon>PACMAD clade</taxon>
        <taxon>Panicoideae</taxon>
        <taxon>Andropogonodae</taxon>
        <taxon>Paspaleae</taxon>
        <taxon>Paspalinae</taxon>
        <taxon>Paspalum</taxon>
    </lineage>
</organism>
<protein>
    <submittedName>
        <fullName evidence="2">Uncharacterized protein</fullName>
    </submittedName>
</protein>
<reference evidence="2 3" key="1">
    <citation type="submission" date="2024-02" db="EMBL/GenBank/DDBJ databases">
        <title>High-quality chromosome-scale genome assembly of Pensacola bahiagrass (Paspalum notatum Flugge var. saurae).</title>
        <authorList>
            <person name="Vega J.M."/>
            <person name="Podio M."/>
            <person name="Orjuela J."/>
            <person name="Siena L.A."/>
            <person name="Pessino S.C."/>
            <person name="Combes M.C."/>
            <person name="Mariac C."/>
            <person name="Albertini E."/>
            <person name="Pupilli F."/>
            <person name="Ortiz J.P.A."/>
            <person name="Leblanc O."/>
        </authorList>
    </citation>
    <scope>NUCLEOTIDE SEQUENCE [LARGE SCALE GENOMIC DNA]</scope>
    <source>
        <strain evidence="2">R1</strain>
        <tissue evidence="2">Leaf</tissue>
    </source>
</reference>
<evidence type="ECO:0000256" key="1">
    <source>
        <dbReference type="SAM" id="MobiDB-lite"/>
    </source>
</evidence>
<accession>A0AAQ3WQX4</accession>
<evidence type="ECO:0000313" key="3">
    <source>
        <dbReference type="Proteomes" id="UP001341281"/>
    </source>
</evidence>
<dbReference type="Proteomes" id="UP001341281">
    <property type="component" value="Chromosome 04"/>
</dbReference>
<feature type="region of interest" description="Disordered" evidence="1">
    <location>
        <begin position="61"/>
        <end position="99"/>
    </location>
</feature>